<protein>
    <submittedName>
        <fullName evidence="1">Uncharacterized protein</fullName>
    </submittedName>
</protein>
<keyword evidence="2" id="KW-1185">Reference proteome</keyword>
<reference evidence="1 2" key="1">
    <citation type="journal article" date="2018" name="New Phytol.">
        <title>Phylogenomics of Endogonaceae and evolution of mycorrhizas within Mucoromycota.</title>
        <authorList>
            <person name="Chang Y."/>
            <person name="Desiro A."/>
            <person name="Na H."/>
            <person name="Sandor L."/>
            <person name="Lipzen A."/>
            <person name="Clum A."/>
            <person name="Barry K."/>
            <person name="Grigoriev I.V."/>
            <person name="Martin F.M."/>
            <person name="Stajich J.E."/>
            <person name="Smith M.E."/>
            <person name="Bonito G."/>
            <person name="Spatafora J.W."/>
        </authorList>
    </citation>
    <scope>NUCLEOTIDE SEQUENCE [LARGE SCALE GENOMIC DNA]</scope>
    <source>
        <strain evidence="1 2">AD002</strain>
    </source>
</reference>
<evidence type="ECO:0000313" key="1">
    <source>
        <dbReference type="EMBL" id="RUS30630.1"/>
    </source>
</evidence>
<gene>
    <name evidence="1" type="ORF">BC938DRAFT_479138</name>
</gene>
<name>A0A433QLG9_9FUNG</name>
<dbReference type="AlphaFoldDB" id="A0A433QLG9"/>
<sequence length="138" mass="15691">MAFSLADPLRDARTVMTMQEKTKPVNLKKALREIRRSSSGVRNEAVDFRNSKSITSYPVVLFGEFDILPNGGNADVKDGYIIIAYTLTIREAPSSPMKFAWAFWHDVSFMTVRVSVRFGCVVRQLTYEDFIIMIAMPM</sequence>
<evidence type="ECO:0000313" key="2">
    <source>
        <dbReference type="Proteomes" id="UP000274822"/>
    </source>
</evidence>
<accession>A0A433QLG9</accession>
<dbReference type="EMBL" id="RBNJ01003694">
    <property type="protein sequence ID" value="RUS30630.1"/>
    <property type="molecule type" value="Genomic_DNA"/>
</dbReference>
<proteinExistence type="predicted"/>
<comment type="caution">
    <text evidence="1">The sequence shown here is derived from an EMBL/GenBank/DDBJ whole genome shotgun (WGS) entry which is preliminary data.</text>
</comment>
<organism evidence="1 2">
    <name type="scientific">Jimgerdemannia flammicorona</name>
    <dbReference type="NCBI Taxonomy" id="994334"/>
    <lineage>
        <taxon>Eukaryota</taxon>
        <taxon>Fungi</taxon>
        <taxon>Fungi incertae sedis</taxon>
        <taxon>Mucoromycota</taxon>
        <taxon>Mucoromycotina</taxon>
        <taxon>Endogonomycetes</taxon>
        <taxon>Endogonales</taxon>
        <taxon>Endogonaceae</taxon>
        <taxon>Jimgerdemannia</taxon>
    </lineage>
</organism>
<dbReference type="Proteomes" id="UP000274822">
    <property type="component" value="Unassembled WGS sequence"/>
</dbReference>